<protein>
    <submittedName>
        <fullName evidence="1">Uncharacterized protein</fullName>
    </submittedName>
</protein>
<dbReference type="HOGENOM" id="CLU_3368379_0_0_1"/>
<accession>G2Y535</accession>
<gene>
    <name evidence="1" type="ORF">BofuT4_uP037550.1</name>
</gene>
<proteinExistence type="predicted"/>
<sequence>MRFRHKPCEKVQGCRFHIAVCTECGMYAGGLKYAR</sequence>
<evidence type="ECO:0000313" key="1">
    <source>
        <dbReference type="EMBL" id="CCD47775.1"/>
    </source>
</evidence>
<organism evidence="1 2">
    <name type="scientific">Botryotinia fuckeliana (strain T4)</name>
    <name type="common">Noble rot fungus</name>
    <name type="synonym">Botrytis cinerea</name>
    <dbReference type="NCBI Taxonomy" id="999810"/>
    <lineage>
        <taxon>Eukaryota</taxon>
        <taxon>Fungi</taxon>
        <taxon>Dikarya</taxon>
        <taxon>Ascomycota</taxon>
        <taxon>Pezizomycotina</taxon>
        <taxon>Leotiomycetes</taxon>
        <taxon>Helotiales</taxon>
        <taxon>Sclerotiniaceae</taxon>
        <taxon>Botrytis</taxon>
    </lineage>
</organism>
<evidence type="ECO:0000313" key="2">
    <source>
        <dbReference type="Proteomes" id="UP000008177"/>
    </source>
</evidence>
<reference evidence="2" key="1">
    <citation type="journal article" date="2011" name="PLoS Genet.">
        <title>Genomic analysis of the necrotrophic fungal pathogens Sclerotinia sclerotiorum and Botrytis cinerea.</title>
        <authorList>
            <person name="Amselem J."/>
            <person name="Cuomo C.A."/>
            <person name="van Kan J.A."/>
            <person name="Viaud M."/>
            <person name="Benito E.P."/>
            <person name="Couloux A."/>
            <person name="Coutinho P.M."/>
            <person name="de Vries R.P."/>
            <person name="Dyer P.S."/>
            <person name="Fillinger S."/>
            <person name="Fournier E."/>
            <person name="Gout L."/>
            <person name="Hahn M."/>
            <person name="Kohn L."/>
            <person name="Lapalu N."/>
            <person name="Plummer K.M."/>
            <person name="Pradier J.M."/>
            <person name="Quevillon E."/>
            <person name="Sharon A."/>
            <person name="Simon A."/>
            <person name="ten Have A."/>
            <person name="Tudzynski B."/>
            <person name="Tudzynski P."/>
            <person name="Wincker P."/>
            <person name="Andrew M."/>
            <person name="Anthouard V."/>
            <person name="Beever R.E."/>
            <person name="Beffa R."/>
            <person name="Benoit I."/>
            <person name="Bouzid O."/>
            <person name="Brault B."/>
            <person name="Chen Z."/>
            <person name="Choquer M."/>
            <person name="Collemare J."/>
            <person name="Cotton P."/>
            <person name="Danchin E.G."/>
            <person name="Da Silva C."/>
            <person name="Gautier A."/>
            <person name="Giraud C."/>
            <person name="Giraud T."/>
            <person name="Gonzalez C."/>
            <person name="Grossetete S."/>
            <person name="Guldener U."/>
            <person name="Henrissat B."/>
            <person name="Howlett B.J."/>
            <person name="Kodira C."/>
            <person name="Kretschmer M."/>
            <person name="Lappartient A."/>
            <person name="Leroch M."/>
            <person name="Levis C."/>
            <person name="Mauceli E."/>
            <person name="Neuveglise C."/>
            <person name="Oeser B."/>
            <person name="Pearson M."/>
            <person name="Poulain J."/>
            <person name="Poussereau N."/>
            <person name="Quesneville H."/>
            <person name="Rascle C."/>
            <person name="Schumacher J."/>
            <person name="Segurens B."/>
            <person name="Sexton A."/>
            <person name="Silva E."/>
            <person name="Sirven C."/>
            <person name="Soanes D.M."/>
            <person name="Talbot N.J."/>
            <person name="Templeton M."/>
            <person name="Yandava C."/>
            <person name="Yarden O."/>
            <person name="Zeng Q."/>
            <person name="Rollins J.A."/>
            <person name="Lebrun M.H."/>
            <person name="Dickman M."/>
        </authorList>
    </citation>
    <scope>NUCLEOTIDE SEQUENCE [LARGE SCALE GENOMIC DNA]</scope>
    <source>
        <strain evidence="2">T4</strain>
    </source>
</reference>
<dbReference type="EMBL" id="FQ790287">
    <property type="protein sequence ID" value="CCD47775.1"/>
    <property type="molecule type" value="Genomic_DNA"/>
</dbReference>
<name>G2Y535_BOTF4</name>
<dbReference type="InParanoid" id="G2Y535"/>
<dbReference type="Proteomes" id="UP000008177">
    <property type="component" value="Unplaced contigs"/>
</dbReference>
<dbReference type="AlphaFoldDB" id="G2Y535"/>